<gene>
    <name evidence="1" type="ORF">METZ01_LOCUS465715</name>
</gene>
<dbReference type="AlphaFoldDB" id="A0A383AZ09"/>
<evidence type="ECO:0000313" key="1">
    <source>
        <dbReference type="EMBL" id="SVE12861.1"/>
    </source>
</evidence>
<reference evidence="1" key="1">
    <citation type="submission" date="2018-05" db="EMBL/GenBank/DDBJ databases">
        <authorList>
            <person name="Lanie J.A."/>
            <person name="Ng W.-L."/>
            <person name="Kazmierczak K.M."/>
            <person name="Andrzejewski T.M."/>
            <person name="Davidsen T.M."/>
            <person name="Wayne K.J."/>
            <person name="Tettelin H."/>
            <person name="Glass J.I."/>
            <person name="Rusch D."/>
            <person name="Podicherti R."/>
            <person name="Tsui H.-C.T."/>
            <person name="Winkler M.E."/>
        </authorList>
    </citation>
    <scope>NUCLEOTIDE SEQUENCE</scope>
</reference>
<organism evidence="1">
    <name type="scientific">marine metagenome</name>
    <dbReference type="NCBI Taxonomy" id="408172"/>
    <lineage>
        <taxon>unclassified sequences</taxon>
        <taxon>metagenomes</taxon>
        <taxon>ecological metagenomes</taxon>
    </lineage>
</organism>
<accession>A0A383AZ09</accession>
<dbReference type="EMBL" id="UINC01196028">
    <property type="protein sequence ID" value="SVE12861.1"/>
    <property type="molecule type" value="Genomic_DNA"/>
</dbReference>
<sequence length="54" mass="6154">MRIKTADTAMQGVADQQLLAMPYTTTNQMLYRQQSVGCSQPDNTYQTNPLTKHY</sequence>
<protein>
    <submittedName>
        <fullName evidence="1">Uncharacterized protein</fullName>
    </submittedName>
</protein>
<proteinExistence type="predicted"/>
<name>A0A383AZ09_9ZZZZ</name>